<comment type="caution">
    <text evidence="2">The sequence shown here is derived from an EMBL/GenBank/DDBJ whole genome shotgun (WGS) entry which is preliminary data.</text>
</comment>
<feature type="region of interest" description="Disordered" evidence="1">
    <location>
        <begin position="117"/>
        <end position="153"/>
    </location>
</feature>
<dbReference type="Pfam" id="PF09579">
    <property type="entry name" value="Spore_YtfJ"/>
    <property type="match status" value="1"/>
</dbReference>
<dbReference type="Proteomes" id="UP000726170">
    <property type="component" value="Unassembled WGS sequence"/>
</dbReference>
<organism evidence="2 3">
    <name type="scientific">Clostridium mobile</name>
    <dbReference type="NCBI Taxonomy" id="2841512"/>
    <lineage>
        <taxon>Bacteria</taxon>
        <taxon>Bacillati</taxon>
        <taxon>Bacillota</taxon>
        <taxon>Clostridia</taxon>
        <taxon>Eubacteriales</taxon>
        <taxon>Clostridiaceae</taxon>
        <taxon>Clostridium</taxon>
    </lineage>
</organism>
<gene>
    <name evidence="2" type="ORF">KQI86_16030</name>
</gene>
<protein>
    <submittedName>
        <fullName evidence="2">Sporulation protein</fullName>
    </submittedName>
</protein>
<evidence type="ECO:0000256" key="1">
    <source>
        <dbReference type="SAM" id="MobiDB-lite"/>
    </source>
</evidence>
<proteinExistence type="predicted"/>
<keyword evidence="3" id="KW-1185">Reference proteome</keyword>
<dbReference type="InterPro" id="IPR014229">
    <property type="entry name" value="Spore_YtfJ"/>
</dbReference>
<dbReference type="PANTHER" id="PTHR39162:SF1">
    <property type="entry name" value="SPORULATION PROTEIN YTFJ"/>
    <property type="match status" value="1"/>
</dbReference>
<evidence type="ECO:0000313" key="3">
    <source>
        <dbReference type="Proteomes" id="UP000726170"/>
    </source>
</evidence>
<sequence length="153" mass="16508">MNMNNTSFNENMDILFTEVQDFAKQNSVMGAPLTVENKTLVPIVSVTLGYGSGTNSMKSGSNESKTPGVGLGAKISTDAVVVIDKDNVSMLPVTQKANANQLMDKIPQVISSMMPNAQQNMQQGAQQGQQPNQQAQQQNQQQAQQQNQAKPKP</sequence>
<reference evidence="2 3" key="1">
    <citation type="submission" date="2021-06" db="EMBL/GenBank/DDBJ databases">
        <authorList>
            <person name="Sun Q."/>
            <person name="Li D."/>
        </authorList>
    </citation>
    <scope>NUCLEOTIDE SEQUENCE [LARGE SCALE GENOMIC DNA]</scope>
    <source>
        <strain evidence="2 3">MSJ-11</strain>
    </source>
</reference>
<name>A0ABS6EN89_9CLOT</name>
<dbReference type="EMBL" id="JAHLQF010000004">
    <property type="protein sequence ID" value="MBU5485829.1"/>
    <property type="molecule type" value="Genomic_DNA"/>
</dbReference>
<dbReference type="PANTHER" id="PTHR39162">
    <property type="entry name" value="GLL3345 PROTEIN"/>
    <property type="match status" value="1"/>
</dbReference>
<evidence type="ECO:0000313" key="2">
    <source>
        <dbReference type="EMBL" id="MBU5485829.1"/>
    </source>
</evidence>
<accession>A0ABS6EN89</accession>